<keyword evidence="3" id="KW-1185">Reference proteome</keyword>
<dbReference type="STRING" id="549789.NIES30_17935"/>
<reference evidence="2 3" key="1">
    <citation type="submission" date="2016-11" db="EMBL/GenBank/DDBJ databases">
        <title>Draft Genome Sequences of Nine Cyanobacterial Strains from Diverse Habitats.</title>
        <authorList>
            <person name="Zhu T."/>
            <person name="Hou S."/>
            <person name="Lu X."/>
            <person name="Hess W.R."/>
        </authorList>
    </citation>
    <scope>NUCLEOTIDE SEQUENCE [LARGE SCALE GENOMIC DNA]</scope>
    <source>
        <strain evidence="2 3">NIES-30</strain>
    </source>
</reference>
<gene>
    <name evidence="2" type="ORF">NIES30_17935</name>
</gene>
<accession>A0A1U7J2C9</accession>
<proteinExistence type="predicted"/>
<dbReference type="AlphaFoldDB" id="A0A1U7J2C9"/>
<sequence length="140" mass="15070">MADSQPHSHGASDQADSGHSEAGDHHHRHGTVEIPAGQPVPTVTLVAHPDPVRGWNLEIQTTNFRFAPEQVNQANQPNVGHGHLSINGESISRVYGPWLHLPHLPPGRNEITVSLNANGHEAFTHNGQAIESTVVVDVPK</sequence>
<evidence type="ECO:0000313" key="2">
    <source>
        <dbReference type="EMBL" id="OKH46214.1"/>
    </source>
</evidence>
<evidence type="ECO:0000256" key="1">
    <source>
        <dbReference type="SAM" id="MobiDB-lite"/>
    </source>
</evidence>
<name>A0A1U7J2C9_9CYAN</name>
<dbReference type="Proteomes" id="UP000185557">
    <property type="component" value="Unassembled WGS sequence"/>
</dbReference>
<protein>
    <submittedName>
        <fullName evidence="2">Uncharacterized protein</fullName>
    </submittedName>
</protein>
<dbReference type="EMBL" id="MRCG01000014">
    <property type="protein sequence ID" value="OKH46214.1"/>
    <property type="molecule type" value="Genomic_DNA"/>
</dbReference>
<feature type="region of interest" description="Disordered" evidence="1">
    <location>
        <begin position="1"/>
        <end position="42"/>
    </location>
</feature>
<organism evidence="2 3">
    <name type="scientific">Phormidium tenue NIES-30</name>
    <dbReference type="NCBI Taxonomy" id="549789"/>
    <lineage>
        <taxon>Bacteria</taxon>
        <taxon>Bacillati</taxon>
        <taxon>Cyanobacteriota</taxon>
        <taxon>Cyanophyceae</taxon>
        <taxon>Oscillatoriophycideae</taxon>
        <taxon>Oscillatoriales</taxon>
        <taxon>Oscillatoriaceae</taxon>
        <taxon>Phormidium</taxon>
    </lineage>
</organism>
<comment type="caution">
    <text evidence="2">The sequence shown here is derived from an EMBL/GenBank/DDBJ whole genome shotgun (WGS) entry which is preliminary data.</text>
</comment>
<evidence type="ECO:0000313" key="3">
    <source>
        <dbReference type="Proteomes" id="UP000185557"/>
    </source>
</evidence>